<dbReference type="Proteomes" id="UP000576225">
    <property type="component" value="Unassembled WGS sequence"/>
</dbReference>
<sequence length="125" mass="14448">MRVTFRLEHKEETAADIAAAIARTGKVLPPGEYRVVIEPVTKERTNEQNRFYWAVLNEIAEATGNGNEDLHEHFRARFLQDRSCTPARIRSTTELSVREFTRYIDQILEFVGTQYGITVSLSREF</sequence>
<gene>
    <name evidence="1" type="ORF">HF882_06665</name>
</gene>
<proteinExistence type="predicted"/>
<dbReference type="EMBL" id="JABAEW010000009">
    <property type="protein sequence ID" value="NMD86264.1"/>
    <property type="molecule type" value="Genomic_DNA"/>
</dbReference>
<comment type="caution">
    <text evidence="1">The sequence shown here is derived from an EMBL/GenBank/DDBJ whole genome shotgun (WGS) entry which is preliminary data.</text>
</comment>
<dbReference type="AlphaFoldDB" id="A0A848AR03"/>
<name>A0A848AR03_9BACT</name>
<dbReference type="InterPro" id="IPR036619">
    <property type="entry name" value="NinB_sf"/>
</dbReference>
<organism evidence="1 2">
    <name type="scientific">Victivallis vadensis</name>
    <dbReference type="NCBI Taxonomy" id="172901"/>
    <lineage>
        <taxon>Bacteria</taxon>
        <taxon>Pseudomonadati</taxon>
        <taxon>Lentisphaerota</taxon>
        <taxon>Lentisphaeria</taxon>
        <taxon>Victivallales</taxon>
        <taxon>Victivallaceae</taxon>
        <taxon>Victivallis</taxon>
    </lineage>
</organism>
<dbReference type="RefSeq" id="WP_168962059.1">
    <property type="nucleotide sequence ID" value="NZ_JABAEW010000009.1"/>
</dbReference>
<evidence type="ECO:0008006" key="3">
    <source>
        <dbReference type="Google" id="ProtNLM"/>
    </source>
</evidence>
<dbReference type="Gene3D" id="1.10.3790.10">
    <property type="entry name" value="NinB"/>
    <property type="match status" value="1"/>
</dbReference>
<reference evidence="1 2" key="1">
    <citation type="submission" date="2020-04" db="EMBL/GenBank/DDBJ databases">
        <authorList>
            <person name="Hitch T.C.A."/>
            <person name="Wylensek D."/>
            <person name="Clavel T."/>
        </authorList>
    </citation>
    <scope>NUCLEOTIDE SEQUENCE [LARGE SCALE GENOMIC DNA]</scope>
    <source>
        <strain evidence="1 2">COR2-253-APC-1A</strain>
    </source>
</reference>
<dbReference type="SUPFAM" id="SSF103370">
    <property type="entry name" value="NinB"/>
    <property type="match status" value="1"/>
</dbReference>
<protein>
    <recommendedName>
        <fullName evidence="3">NinB protein</fullName>
    </recommendedName>
</protein>
<evidence type="ECO:0000313" key="1">
    <source>
        <dbReference type="EMBL" id="NMD86264.1"/>
    </source>
</evidence>
<evidence type="ECO:0000313" key="2">
    <source>
        <dbReference type="Proteomes" id="UP000576225"/>
    </source>
</evidence>
<accession>A0A848AR03</accession>